<dbReference type="OrthoDB" id="9780765at2"/>
<sequence length="92" mass="10084">MTNPEVARDGLKVLLAMAPHYTLDAAKNFSKYQKRVSLVWGENCIFFPPALGVRLKESFPNARLKSVPNAMLLVSIDQPQAVADAIAEATRA</sequence>
<evidence type="ECO:0000313" key="2">
    <source>
        <dbReference type="Proteomes" id="UP000054925"/>
    </source>
</evidence>
<comment type="caution">
    <text evidence="1">The sequence shown here is derived from an EMBL/GenBank/DDBJ whole genome shotgun (WGS) entry which is preliminary data.</text>
</comment>
<dbReference type="EMBL" id="FCOL02000007">
    <property type="protein sequence ID" value="SAL43632.1"/>
    <property type="molecule type" value="Genomic_DNA"/>
</dbReference>
<gene>
    <name evidence="1" type="ORF">AWB67_01770</name>
</gene>
<dbReference type="AlphaFoldDB" id="A0A158HGW7"/>
<dbReference type="RefSeq" id="WP_087655850.1">
    <property type="nucleotide sequence ID" value="NZ_FCOL02000007.1"/>
</dbReference>
<dbReference type="InterPro" id="IPR029058">
    <property type="entry name" value="AB_hydrolase_fold"/>
</dbReference>
<organism evidence="1 2">
    <name type="scientific">Caballeronia terrestris</name>
    <dbReference type="NCBI Taxonomy" id="1226301"/>
    <lineage>
        <taxon>Bacteria</taxon>
        <taxon>Pseudomonadati</taxon>
        <taxon>Pseudomonadota</taxon>
        <taxon>Betaproteobacteria</taxon>
        <taxon>Burkholderiales</taxon>
        <taxon>Burkholderiaceae</taxon>
        <taxon>Caballeronia</taxon>
    </lineage>
</organism>
<protein>
    <submittedName>
        <fullName evidence="1">Uncharacterized protein</fullName>
    </submittedName>
</protein>
<dbReference type="Gene3D" id="3.40.50.1820">
    <property type="entry name" value="alpha/beta hydrolase"/>
    <property type="match status" value="1"/>
</dbReference>
<evidence type="ECO:0000313" key="1">
    <source>
        <dbReference type="EMBL" id="SAL43632.1"/>
    </source>
</evidence>
<accession>A0A158HGW7</accession>
<keyword evidence="2" id="KW-1185">Reference proteome</keyword>
<proteinExistence type="predicted"/>
<dbReference type="SUPFAM" id="SSF53474">
    <property type="entry name" value="alpha/beta-Hydrolases"/>
    <property type="match status" value="1"/>
</dbReference>
<reference evidence="1" key="1">
    <citation type="submission" date="2016-01" db="EMBL/GenBank/DDBJ databases">
        <authorList>
            <person name="Peeters C."/>
        </authorList>
    </citation>
    <scope>NUCLEOTIDE SEQUENCE [LARGE SCALE GENOMIC DNA]</scope>
    <source>
        <strain evidence="1">LMG 22937</strain>
    </source>
</reference>
<dbReference type="Proteomes" id="UP000054925">
    <property type="component" value="Unassembled WGS sequence"/>
</dbReference>
<name>A0A158HGW7_9BURK</name>